<dbReference type="STRING" id="1797729.A3A60_01625"/>
<reference evidence="1 2" key="1">
    <citation type="journal article" date="2016" name="Nat. Commun.">
        <title>Thousands of microbial genomes shed light on interconnected biogeochemical processes in an aquifer system.</title>
        <authorList>
            <person name="Anantharaman K."/>
            <person name="Brown C.T."/>
            <person name="Hug L.A."/>
            <person name="Sharon I."/>
            <person name="Castelle C.J."/>
            <person name="Probst A.J."/>
            <person name="Thomas B.C."/>
            <person name="Singh A."/>
            <person name="Wilkins M.J."/>
            <person name="Karaoz U."/>
            <person name="Brodie E.L."/>
            <person name="Williams K.H."/>
            <person name="Hubbard S.S."/>
            <person name="Banfield J.F."/>
        </authorList>
    </citation>
    <scope>NUCLEOTIDE SEQUENCE [LARGE SCALE GENOMIC DNA]</scope>
</reference>
<evidence type="ECO:0000313" key="2">
    <source>
        <dbReference type="Proteomes" id="UP000179227"/>
    </source>
</evidence>
<proteinExistence type="predicted"/>
<accession>A0A1F5HZU9</accession>
<sequence length="286" mass="32941">MNLATKERINIKGLVEEPAPQTDLIFDPGKEITRASWQKMLSQLSELMESDESGRYFPGMFMHMFYLASQVRSLPEIGKDSDTVNKIFDWLNKELDQQDYFDFAYKAIPLRLLFADEVEQIRKFPGFDKSEQQVQGLIADFVSQKPGTNWHAEIADMLVAIKIMYPTEFGWLFGGNEKLQQHTLECINNFNGDNFSKIRLAADCRLVFPSMISEMKLNSDLLTTGRDILSDFAAANYWRDFVRTAFNLKVLSAEKIEFDEVGLKLTMPERIIPPEPIAVLPETRRF</sequence>
<evidence type="ECO:0000313" key="1">
    <source>
        <dbReference type="EMBL" id="OGE09610.1"/>
    </source>
</evidence>
<dbReference type="EMBL" id="MFBS01000018">
    <property type="protein sequence ID" value="OGE09610.1"/>
    <property type="molecule type" value="Genomic_DNA"/>
</dbReference>
<comment type="caution">
    <text evidence="1">The sequence shown here is derived from an EMBL/GenBank/DDBJ whole genome shotgun (WGS) entry which is preliminary data.</text>
</comment>
<protein>
    <submittedName>
        <fullName evidence="1">Uncharacterized protein</fullName>
    </submittedName>
</protein>
<gene>
    <name evidence="1" type="ORF">A3A60_01625</name>
</gene>
<name>A0A1F5HZU9_9BACT</name>
<organism evidence="1 2">
    <name type="scientific">Candidatus Curtissbacteria bacterium RIFCSPLOWO2_01_FULL_42_26</name>
    <dbReference type="NCBI Taxonomy" id="1797729"/>
    <lineage>
        <taxon>Bacteria</taxon>
        <taxon>Candidatus Curtissiibacteriota</taxon>
    </lineage>
</organism>
<dbReference type="AlphaFoldDB" id="A0A1F5HZU9"/>
<dbReference type="Proteomes" id="UP000179227">
    <property type="component" value="Unassembled WGS sequence"/>
</dbReference>